<evidence type="ECO:0000313" key="2">
    <source>
        <dbReference type="RefSeq" id="XP_075103606.1"/>
    </source>
</evidence>
<protein>
    <submittedName>
        <fullName evidence="2">Uncharacterized protein LOC142178175</fullName>
    </submittedName>
</protein>
<dbReference type="RefSeq" id="XP_075103606.1">
    <property type="nucleotide sequence ID" value="XM_075247505.1"/>
</dbReference>
<accession>A0AC58U2A6</accession>
<evidence type="ECO:0000313" key="1">
    <source>
        <dbReference type="Proteomes" id="UP000790787"/>
    </source>
</evidence>
<gene>
    <name evidence="2" type="primary">LOC142178175</name>
</gene>
<keyword evidence="1" id="KW-1185">Reference proteome</keyword>
<proteinExistence type="predicted"/>
<sequence>MTLFCIDCLPARPPVKQKPRKFKSDLRIKEEVTKQIEANVVRVTNYPTWLTNIIPMLKKDGKIKIFMDYRDLNKASTKDDFPLPNIYILIDNCAKHELQSFVDFFGGKGIELDSSNIKSIQDLPPPKSKKDVMSFLGILNYVSRFIAQSTIICEPIFKLLKKEAATKWTEECQKVCNKIKEYLSTLPALMKRQTLSCGTTTSKGFLKEESTQRLPPMTKLLEEILAGTCGPHMNGFTLAKKILRAGYFWMTMESDSIRYVQKCHQCQIHGDFIRVPPNELNIMGSPWPFAAWGMDVIGPIEPTTSNGHHFILVDIDYFTKWVESSTYKAVTKKVVVDFVGNNIVGRFGIPMSIITDNAANLNSDLMREICEKFKIIHHSSTAYRPQMNGAVEAANKNIKRILRKIVDNHRQWHVKLSFALLGYPLPYMLVYGTETVIPAEVEIPSLGVIQEAKLDDAEWIRVRQEQLMLIDEKRIDTVCHGHLYQNRTANAFNKRVKPRQFTLGQLVLKNIPPSRRSQRKVCTKLARSICGPSSIVGSSSDRGRDGRKSLPKDVEMRLPSADGDIYVDPPAPKQDKENKRDTRVLSEPVGIASYLRCLVTKEDQARMNEVEVPCLFNEAQHALNRASVLHHEAFLQYREEFKHHEVMTRELAGS</sequence>
<reference evidence="1" key="1">
    <citation type="journal article" date="2014" name="Nat. Commun.">
        <title>The tobacco genome sequence and its comparison with those of tomato and potato.</title>
        <authorList>
            <person name="Sierro N."/>
            <person name="Battey J.N."/>
            <person name="Ouadi S."/>
            <person name="Bakaher N."/>
            <person name="Bovet L."/>
            <person name="Willig A."/>
            <person name="Goepfert S."/>
            <person name="Peitsch M.C."/>
            <person name="Ivanov N.V."/>
        </authorList>
    </citation>
    <scope>NUCLEOTIDE SEQUENCE [LARGE SCALE GENOMIC DNA]</scope>
</reference>
<dbReference type="Proteomes" id="UP000790787">
    <property type="component" value="Chromosome 24"/>
</dbReference>
<reference evidence="2" key="2">
    <citation type="submission" date="2025-08" db="UniProtKB">
        <authorList>
            <consortium name="RefSeq"/>
        </authorList>
    </citation>
    <scope>IDENTIFICATION</scope>
    <source>
        <tissue evidence="2">Leaf</tissue>
    </source>
</reference>
<name>A0AC58U2A6_TOBAC</name>
<organism evidence="1 2">
    <name type="scientific">Nicotiana tabacum</name>
    <name type="common">Common tobacco</name>
    <dbReference type="NCBI Taxonomy" id="4097"/>
    <lineage>
        <taxon>Eukaryota</taxon>
        <taxon>Viridiplantae</taxon>
        <taxon>Streptophyta</taxon>
        <taxon>Embryophyta</taxon>
        <taxon>Tracheophyta</taxon>
        <taxon>Spermatophyta</taxon>
        <taxon>Magnoliopsida</taxon>
        <taxon>eudicotyledons</taxon>
        <taxon>Gunneridae</taxon>
        <taxon>Pentapetalae</taxon>
        <taxon>asterids</taxon>
        <taxon>lamiids</taxon>
        <taxon>Solanales</taxon>
        <taxon>Solanaceae</taxon>
        <taxon>Nicotianoideae</taxon>
        <taxon>Nicotianeae</taxon>
        <taxon>Nicotiana</taxon>
    </lineage>
</organism>